<evidence type="ECO:0000313" key="3">
    <source>
        <dbReference type="Proteomes" id="UP000072653"/>
    </source>
</evidence>
<evidence type="ECO:0000256" key="1">
    <source>
        <dbReference type="SAM" id="Phobius"/>
    </source>
</evidence>
<dbReference type="EMBL" id="LQOB01000260">
    <property type="protein sequence ID" value="KXT85785.1"/>
    <property type="molecule type" value="Genomic_DNA"/>
</dbReference>
<organism evidence="2 3">
    <name type="scientific">Streptococcus oralis</name>
    <dbReference type="NCBI Taxonomy" id="1303"/>
    <lineage>
        <taxon>Bacteria</taxon>
        <taxon>Bacillati</taxon>
        <taxon>Bacillota</taxon>
        <taxon>Bacilli</taxon>
        <taxon>Lactobacillales</taxon>
        <taxon>Streptococcaceae</taxon>
        <taxon>Streptococcus</taxon>
    </lineage>
</organism>
<keyword evidence="1" id="KW-0472">Membrane</keyword>
<comment type="caution">
    <text evidence="2">The sequence shown here is derived from an EMBL/GenBank/DDBJ whole genome shotgun (WGS) entry which is preliminary data.</text>
</comment>
<feature type="transmembrane region" description="Helical" evidence="1">
    <location>
        <begin position="41"/>
        <end position="58"/>
    </location>
</feature>
<evidence type="ECO:0000313" key="2">
    <source>
        <dbReference type="EMBL" id="KXT85785.1"/>
    </source>
</evidence>
<name>A0A139PD18_STROR</name>
<dbReference type="AlphaFoldDB" id="A0A139PD18"/>
<sequence length="59" mass="6400">MSLPLNLPAKAFLAKELLMLCAISKVVTPDSNSRTAPSGKVILIMVFSLNIYSIFVGQF</sequence>
<proteinExistence type="predicted"/>
<protein>
    <submittedName>
        <fullName evidence="2">Uncharacterized protein</fullName>
    </submittedName>
</protein>
<dbReference type="Proteomes" id="UP000072653">
    <property type="component" value="Unassembled WGS sequence"/>
</dbReference>
<keyword evidence="1" id="KW-0812">Transmembrane</keyword>
<accession>A0A139PD18</accession>
<keyword evidence="1" id="KW-1133">Transmembrane helix</keyword>
<reference evidence="2 3" key="1">
    <citation type="submission" date="2016-01" db="EMBL/GenBank/DDBJ databases">
        <title>Highly variable Streptococcus oralis are common among viridans streptococci isolated from primates.</title>
        <authorList>
            <person name="Denapaite D."/>
            <person name="Rieger M."/>
            <person name="Koendgen S."/>
            <person name="Brueckner R."/>
            <person name="Ochigava I."/>
            <person name="Kappeler P."/>
            <person name="Maetz-Rensing K."/>
            <person name="Leendertz F."/>
            <person name="Hakenbeck R."/>
        </authorList>
    </citation>
    <scope>NUCLEOTIDE SEQUENCE [LARGE SCALE GENOMIC DNA]</scope>
    <source>
        <strain evidence="2 3">DD16</strain>
    </source>
</reference>
<gene>
    <name evidence="2" type="ORF">SORDD16_01300</name>
</gene>